<evidence type="ECO:0000256" key="1">
    <source>
        <dbReference type="ARBA" id="ARBA00012513"/>
    </source>
</evidence>
<dbReference type="PANTHER" id="PTHR43289">
    <property type="entry name" value="MITOGEN-ACTIVATED PROTEIN KINASE KINASE KINASE 20-RELATED"/>
    <property type="match status" value="1"/>
</dbReference>
<accession>A0A4R6JN18</accession>
<evidence type="ECO:0000259" key="8">
    <source>
        <dbReference type="PROSITE" id="PS50011"/>
    </source>
</evidence>
<keyword evidence="3" id="KW-0808">Transferase</keyword>
<organism evidence="9 10">
    <name type="scientific">Paractinoplanes brasiliensis</name>
    <dbReference type="NCBI Taxonomy" id="52695"/>
    <lineage>
        <taxon>Bacteria</taxon>
        <taxon>Bacillati</taxon>
        <taxon>Actinomycetota</taxon>
        <taxon>Actinomycetes</taxon>
        <taxon>Micromonosporales</taxon>
        <taxon>Micromonosporaceae</taxon>
        <taxon>Paractinoplanes</taxon>
    </lineage>
</organism>
<keyword evidence="5 9" id="KW-0418">Kinase</keyword>
<evidence type="ECO:0000313" key="10">
    <source>
        <dbReference type="Proteomes" id="UP000294901"/>
    </source>
</evidence>
<dbReference type="EC" id="2.7.11.1" evidence="1"/>
<proteinExistence type="predicted"/>
<name>A0A4R6JN18_9ACTN</name>
<dbReference type="Gene3D" id="3.30.200.20">
    <property type="entry name" value="Phosphorylase Kinase, domain 1"/>
    <property type="match status" value="1"/>
</dbReference>
<dbReference type="EMBL" id="SNWR01000001">
    <property type="protein sequence ID" value="TDO37277.1"/>
    <property type="molecule type" value="Genomic_DNA"/>
</dbReference>
<evidence type="ECO:0000313" key="9">
    <source>
        <dbReference type="EMBL" id="TDO37277.1"/>
    </source>
</evidence>
<dbReference type="GO" id="GO:0005524">
    <property type="term" value="F:ATP binding"/>
    <property type="evidence" value="ECO:0007669"/>
    <property type="project" value="UniProtKB-UniRule"/>
</dbReference>
<dbReference type="CDD" id="cd14014">
    <property type="entry name" value="STKc_PknB_like"/>
    <property type="match status" value="1"/>
</dbReference>
<dbReference type="SUPFAM" id="SSF56112">
    <property type="entry name" value="Protein kinase-like (PK-like)"/>
    <property type="match status" value="1"/>
</dbReference>
<dbReference type="OrthoDB" id="9762169at2"/>
<keyword evidence="6 7" id="KW-0067">ATP-binding</keyword>
<keyword evidence="2" id="KW-0723">Serine/threonine-protein kinase</keyword>
<feature type="binding site" evidence="7">
    <location>
        <position position="39"/>
    </location>
    <ligand>
        <name>ATP</name>
        <dbReference type="ChEBI" id="CHEBI:30616"/>
    </ligand>
</feature>
<gene>
    <name evidence="9" type="ORF">C8E87_0891</name>
</gene>
<dbReference type="Gene3D" id="1.10.510.10">
    <property type="entry name" value="Transferase(Phosphotransferase) domain 1"/>
    <property type="match status" value="1"/>
</dbReference>
<dbReference type="RefSeq" id="WP_133871921.1">
    <property type="nucleotide sequence ID" value="NZ_BOMD01000056.1"/>
</dbReference>
<reference evidence="9 10" key="1">
    <citation type="submission" date="2019-03" db="EMBL/GenBank/DDBJ databases">
        <title>Sequencing the genomes of 1000 actinobacteria strains.</title>
        <authorList>
            <person name="Klenk H.-P."/>
        </authorList>
    </citation>
    <scope>NUCLEOTIDE SEQUENCE [LARGE SCALE GENOMIC DNA]</scope>
    <source>
        <strain evidence="9 10">DSM 43805</strain>
    </source>
</reference>
<evidence type="ECO:0000256" key="5">
    <source>
        <dbReference type="ARBA" id="ARBA00022777"/>
    </source>
</evidence>
<dbReference type="PROSITE" id="PS00107">
    <property type="entry name" value="PROTEIN_KINASE_ATP"/>
    <property type="match status" value="1"/>
</dbReference>
<dbReference type="InterPro" id="IPR000719">
    <property type="entry name" value="Prot_kinase_dom"/>
</dbReference>
<dbReference type="Proteomes" id="UP000294901">
    <property type="component" value="Unassembled WGS sequence"/>
</dbReference>
<evidence type="ECO:0000256" key="2">
    <source>
        <dbReference type="ARBA" id="ARBA00022527"/>
    </source>
</evidence>
<dbReference type="Pfam" id="PF00069">
    <property type="entry name" value="Pkinase"/>
    <property type="match status" value="1"/>
</dbReference>
<evidence type="ECO:0000256" key="4">
    <source>
        <dbReference type="ARBA" id="ARBA00022741"/>
    </source>
</evidence>
<evidence type="ECO:0000256" key="3">
    <source>
        <dbReference type="ARBA" id="ARBA00022679"/>
    </source>
</evidence>
<dbReference type="GO" id="GO:0004674">
    <property type="term" value="F:protein serine/threonine kinase activity"/>
    <property type="evidence" value="ECO:0007669"/>
    <property type="project" value="UniProtKB-KW"/>
</dbReference>
<keyword evidence="4 7" id="KW-0547">Nucleotide-binding</keyword>
<evidence type="ECO:0000256" key="6">
    <source>
        <dbReference type="ARBA" id="ARBA00022840"/>
    </source>
</evidence>
<dbReference type="PANTHER" id="PTHR43289:SF6">
    <property type="entry name" value="SERINE_THREONINE-PROTEIN KINASE NEKL-3"/>
    <property type="match status" value="1"/>
</dbReference>
<dbReference type="InterPro" id="IPR011009">
    <property type="entry name" value="Kinase-like_dom_sf"/>
</dbReference>
<evidence type="ECO:0000256" key="7">
    <source>
        <dbReference type="PROSITE-ProRule" id="PRU10141"/>
    </source>
</evidence>
<dbReference type="PROSITE" id="PS50011">
    <property type="entry name" value="PROTEIN_KINASE_DOM"/>
    <property type="match status" value="1"/>
</dbReference>
<dbReference type="SMART" id="SM00220">
    <property type="entry name" value="S_TKc"/>
    <property type="match status" value="1"/>
</dbReference>
<dbReference type="AlphaFoldDB" id="A0A4R6JN18"/>
<feature type="domain" description="Protein kinase" evidence="8">
    <location>
        <begin position="10"/>
        <end position="256"/>
    </location>
</feature>
<keyword evidence="10" id="KW-1185">Reference proteome</keyword>
<protein>
    <recommendedName>
        <fullName evidence="1">non-specific serine/threonine protein kinase</fullName>
        <ecNumber evidence="1">2.7.11.1</ecNumber>
    </recommendedName>
</protein>
<comment type="caution">
    <text evidence="9">The sequence shown here is derived from an EMBL/GenBank/DDBJ whole genome shotgun (WGS) entry which is preliminary data.</text>
</comment>
<dbReference type="InterPro" id="IPR017441">
    <property type="entry name" value="Protein_kinase_ATP_BS"/>
</dbReference>
<sequence>MRGQTVGGRYRLESVLGRGGMATVWLAEDQLLGRWVALKRGNGETLNEARAAARLSHPGVVRVLDLVADGDRPWIVLEALSGRTLADAIRELGPLPVDRVRRIGLCLLDVLEAVHAAGLVHRDVKPGNVQLCADGRVVLFDFGIALFPGHTAEAPDGFFQGSPAFVSPEQLHGAALEPSTDLFSLGATLYAAVEGRSPFDRGDLFATVLAVSEATPAPFRHAGPLQPVIEGLLRVDPGERWTVTRTREALQAQSLYSGRGRRARA</sequence>